<feature type="active site" description="Nucleophile" evidence="7">
    <location>
        <position position="196"/>
    </location>
</feature>
<evidence type="ECO:0000256" key="7">
    <source>
        <dbReference type="PIRSR" id="PIRSR000862-1"/>
    </source>
</evidence>
<evidence type="ECO:0000256" key="5">
    <source>
        <dbReference type="ARBA" id="ARBA00023180"/>
    </source>
</evidence>
<evidence type="ECO:0000259" key="8">
    <source>
        <dbReference type="Pfam" id="PF00561"/>
    </source>
</evidence>
<reference evidence="9" key="3">
    <citation type="submission" date="2012-09" db="EMBL/GenBank/DDBJ databases">
        <authorList>
            <consortium name="VectorBase"/>
        </authorList>
    </citation>
    <scope>NUCLEOTIDE SEQUENCE</scope>
    <source>
        <strain evidence="9">Liverpool</strain>
    </source>
</reference>
<keyword evidence="3 6" id="KW-0442">Lipid degradation</keyword>
<dbReference type="InterPro" id="IPR029058">
    <property type="entry name" value="AB_hydrolase_fold"/>
</dbReference>
<dbReference type="Gene3D" id="3.40.50.1820">
    <property type="entry name" value="alpha/beta hydrolase"/>
    <property type="match status" value="1"/>
</dbReference>
<dbReference type="VEuPathDB" id="VectorBase:AAEL013361"/>
<reference evidence="9" key="2">
    <citation type="journal article" date="2007" name="Science">
        <title>Genome sequence of Aedes aegypti, a major arbovirus vector.</title>
        <authorList>
            <person name="Nene V."/>
            <person name="Wortman J.R."/>
            <person name="Lawson D."/>
            <person name="Haas B."/>
            <person name="Kodira C."/>
            <person name="Tu Z.J."/>
            <person name="Loftus B."/>
            <person name="Xi Z."/>
            <person name="Megy K."/>
            <person name="Grabherr M."/>
            <person name="Ren Q."/>
            <person name="Zdobnov E.M."/>
            <person name="Lobo N.F."/>
            <person name="Campbell K.S."/>
            <person name="Brown S.E."/>
            <person name="Bonaldo M.F."/>
            <person name="Zhu J."/>
            <person name="Sinkins S.P."/>
            <person name="Hogenkamp D.G."/>
            <person name="Amedeo P."/>
            <person name="Arensburger P."/>
            <person name="Atkinson P.W."/>
            <person name="Bidwell S."/>
            <person name="Biedler J."/>
            <person name="Birney E."/>
            <person name="Bruggner R.V."/>
            <person name="Costas J."/>
            <person name="Coy M.R."/>
            <person name="Crabtree J."/>
            <person name="Crawford M."/>
            <person name="Debruyn B."/>
            <person name="Decaprio D."/>
            <person name="Eiglmeier K."/>
            <person name="Eisenstadt E."/>
            <person name="El-Dorry H."/>
            <person name="Gelbart W.M."/>
            <person name="Gomes S.L."/>
            <person name="Hammond M."/>
            <person name="Hannick L.I."/>
            <person name="Hogan J.R."/>
            <person name="Holmes M.H."/>
            <person name="Jaffe D."/>
            <person name="Johnston J.S."/>
            <person name="Kennedy R.C."/>
            <person name="Koo H."/>
            <person name="Kravitz S."/>
            <person name="Kriventseva E.V."/>
            <person name="Kulp D."/>
            <person name="Labutti K."/>
            <person name="Lee E."/>
            <person name="Li S."/>
            <person name="Lovin D.D."/>
            <person name="Mao C."/>
            <person name="Mauceli E."/>
            <person name="Menck C.F."/>
            <person name="Miller J.R."/>
            <person name="Montgomery P."/>
            <person name="Mori A."/>
            <person name="Nascimento A.L."/>
            <person name="Naveira H.F."/>
            <person name="Nusbaum C."/>
            <person name="O'leary S."/>
            <person name="Orvis J."/>
            <person name="Pertea M."/>
            <person name="Quesneville H."/>
            <person name="Reidenbach K.R."/>
            <person name="Rogers Y.H."/>
            <person name="Roth C.W."/>
            <person name="Schneider J.R."/>
            <person name="Schatz M."/>
            <person name="Shumway M."/>
            <person name="Stanke M."/>
            <person name="Stinson E.O."/>
            <person name="Tubio J.M."/>
            <person name="Vanzee J.P."/>
            <person name="Verjovski-Almeida S."/>
            <person name="Werner D."/>
            <person name="White O."/>
            <person name="Wyder S."/>
            <person name="Zeng Q."/>
            <person name="Zhao Q."/>
            <person name="Zhao Y."/>
            <person name="Hill C.A."/>
            <person name="Raikhel A.S."/>
            <person name="Soares M.B."/>
            <person name="Knudson D.L."/>
            <person name="Lee N.H."/>
            <person name="Galagan J."/>
            <person name="Salzberg S.L."/>
            <person name="Paulsen I.T."/>
            <person name="Dimopoulos G."/>
            <person name="Collins F.H."/>
            <person name="Birren B."/>
            <person name="Fraser-Liggett C.M."/>
            <person name="Severson D.W."/>
        </authorList>
    </citation>
    <scope>NUCLEOTIDE SEQUENCE [LARGE SCALE GENOMIC DNA]</scope>
    <source>
        <strain evidence="9">Liverpool</strain>
    </source>
</reference>
<dbReference type="Proteomes" id="UP000682892">
    <property type="component" value="Unassembled WGS sequence"/>
</dbReference>
<evidence type="ECO:0000256" key="1">
    <source>
        <dbReference type="ARBA" id="ARBA00010701"/>
    </source>
</evidence>
<dbReference type="FunFam" id="3.40.50.1820:FF:000179">
    <property type="entry name" value="Lipase"/>
    <property type="match status" value="1"/>
</dbReference>
<keyword evidence="2" id="KW-0732">Signal</keyword>
<evidence type="ECO:0000256" key="2">
    <source>
        <dbReference type="ARBA" id="ARBA00022729"/>
    </source>
</evidence>
<dbReference type="PhylomeDB" id="Q17BM3"/>
<evidence type="ECO:0000256" key="4">
    <source>
        <dbReference type="ARBA" id="ARBA00023098"/>
    </source>
</evidence>
<gene>
    <name evidence="9" type="ORF">AaeL_AAEL004929</name>
</gene>
<dbReference type="ESTHER" id="aedae-q17bm3">
    <property type="family name" value="Acidic_Lipase"/>
</dbReference>
<dbReference type="GO" id="GO:0016788">
    <property type="term" value="F:hydrolase activity, acting on ester bonds"/>
    <property type="evidence" value="ECO:0007669"/>
    <property type="project" value="InterPro"/>
</dbReference>
<dbReference type="Pfam" id="PF00561">
    <property type="entry name" value="Abhydrolase_1"/>
    <property type="match status" value="1"/>
</dbReference>
<feature type="active site" description="Charge relay system" evidence="7">
    <location>
        <position position="370"/>
    </location>
</feature>
<evidence type="ECO:0000256" key="3">
    <source>
        <dbReference type="ARBA" id="ARBA00022963"/>
    </source>
</evidence>
<organism evidence="9 10">
    <name type="scientific">Aedes aegypti</name>
    <name type="common">Yellowfever mosquito</name>
    <name type="synonym">Culex aegypti</name>
    <dbReference type="NCBI Taxonomy" id="7159"/>
    <lineage>
        <taxon>Eukaryota</taxon>
        <taxon>Metazoa</taxon>
        <taxon>Ecdysozoa</taxon>
        <taxon>Arthropoda</taxon>
        <taxon>Hexapoda</taxon>
        <taxon>Insecta</taxon>
        <taxon>Pterygota</taxon>
        <taxon>Neoptera</taxon>
        <taxon>Endopterygota</taxon>
        <taxon>Diptera</taxon>
        <taxon>Nematocera</taxon>
        <taxon>Culicoidea</taxon>
        <taxon>Culicidae</taxon>
        <taxon>Culicinae</taxon>
        <taxon>Aedini</taxon>
        <taxon>Aedes</taxon>
        <taxon>Stegomyia</taxon>
    </lineage>
</organism>
<dbReference type="PIRSF" id="PIRSF000862">
    <property type="entry name" value="Steryl_ester_lip"/>
    <property type="match status" value="1"/>
</dbReference>
<dbReference type="OMA" id="YPFELHH"/>
<dbReference type="eggNOG" id="KOG2624">
    <property type="taxonomic scope" value="Eukaryota"/>
</dbReference>
<name>Q17BM3_AEDAE</name>
<reference evidence="9" key="1">
    <citation type="submission" date="2005-10" db="EMBL/GenBank/DDBJ databases">
        <authorList>
            <person name="Loftus B.J."/>
            <person name="Nene V.M."/>
            <person name="Hannick L.I."/>
            <person name="Bidwell S."/>
            <person name="Haas B."/>
            <person name="Amedeo P."/>
            <person name="Orvis J."/>
            <person name="Wortman J.R."/>
            <person name="White O.R."/>
            <person name="Salzberg S."/>
            <person name="Shumway M."/>
            <person name="Koo H."/>
            <person name="Zhao Y."/>
            <person name="Holmes M."/>
            <person name="Miller J."/>
            <person name="Schatz M."/>
            <person name="Pop M."/>
            <person name="Pai G."/>
            <person name="Utterback T."/>
            <person name="Rogers Y.-H."/>
            <person name="Kravitz S."/>
            <person name="Fraser C.M."/>
        </authorList>
    </citation>
    <scope>NUCLEOTIDE SEQUENCE</scope>
    <source>
        <strain evidence="9">Liverpool</strain>
    </source>
</reference>
<proteinExistence type="inferred from homology"/>
<dbReference type="GO" id="GO:0016042">
    <property type="term" value="P:lipid catabolic process"/>
    <property type="evidence" value="ECO:0007669"/>
    <property type="project" value="UniProtKB-KW"/>
</dbReference>
<dbReference type="PaxDb" id="7159-AAEL004929-PA"/>
<dbReference type="EMBL" id="CH477320">
    <property type="protein sequence ID" value="EAT43643.1"/>
    <property type="molecule type" value="Genomic_DNA"/>
</dbReference>
<feature type="active site" description="Charge relay system" evidence="7">
    <location>
        <position position="401"/>
    </location>
</feature>
<sequence length="427" mass="48274">MYLFPVVSMGDHFFVIEGPLCRACQPSGTTYLNNWLNHRTHKGASPVSGGNNKRPQRRDLFGRVRRKRRSIEKHGYPAELHSVTTKDGYILTMSRIPSPRKIPILMMHQVYGCSVDFTILGPGKALAFLAHDQGYDVWMGNVRGNMFSRGHVSLDSNKSAFWKYSFHEIGFYDVPAMVDYILYLTGRDRLHYIGHSQGSVVFLVMTSLHPQYNQKITSAHLSAPAAFISRSTVPVTSMSGEILSALQLVDSMGFHSIGDRFNSEPMLYVKKAIDASVIREEWIMETAYYLAGEDREGFNMSVMPDLTSAFPAGGSIRQLTHFVQSFRSGRFAQFDFGREGNLKRYGHSTPPAYPLDLVTVPVAIYYGSNDQFVAVEDVDLLAKKLPNVVLKYLHPNAKWNHIDFLYGKEAPAVYRKLLAVIHSYERR</sequence>
<dbReference type="InterPro" id="IPR000073">
    <property type="entry name" value="AB_hydrolase_1"/>
</dbReference>
<dbReference type="InterPro" id="IPR025483">
    <property type="entry name" value="Lipase_euk"/>
</dbReference>
<protein>
    <recommendedName>
        <fullName evidence="6">Lipase</fullName>
    </recommendedName>
</protein>
<dbReference type="SUPFAM" id="SSF53474">
    <property type="entry name" value="alpha/beta-Hydrolases"/>
    <property type="match status" value="1"/>
</dbReference>
<dbReference type="HOGENOM" id="CLU_010974_0_3_1"/>
<dbReference type="AlphaFoldDB" id="Q17BM3"/>
<keyword evidence="6" id="KW-0378">Hydrolase</keyword>
<comment type="similarity">
    <text evidence="1 6">Belongs to the AB hydrolase superfamily. Lipase family.</text>
</comment>
<feature type="domain" description="AB hydrolase-1" evidence="8">
    <location>
        <begin position="103"/>
        <end position="224"/>
    </location>
</feature>
<keyword evidence="5" id="KW-0325">Glycoprotein</keyword>
<dbReference type="MEROPS" id="S33.A89"/>
<accession>Q17BM3</accession>
<keyword evidence="4" id="KW-0443">Lipid metabolism</keyword>
<dbReference type="PANTHER" id="PTHR11005">
    <property type="entry name" value="LYSOSOMAL ACID LIPASE-RELATED"/>
    <property type="match status" value="1"/>
</dbReference>
<evidence type="ECO:0000256" key="6">
    <source>
        <dbReference type="PIRNR" id="PIRNR000862"/>
    </source>
</evidence>
<evidence type="ECO:0000313" key="10">
    <source>
        <dbReference type="Proteomes" id="UP000682892"/>
    </source>
</evidence>
<evidence type="ECO:0000313" key="9">
    <source>
        <dbReference type="EMBL" id="EAT43643.1"/>
    </source>
</evidence>